<reference evidence="1" key="1">
    <citation type="submission" date="2020-02" db="EMBL/GenBank/DDBJ databases">
        <authorList>
            <person name="Meier V. D."/>
        </authorList>
    </citation>
    <scope>NUCLEOTIDE SEQUENCE</scope>
    <source>
        <strain evidence="1">AVDCRST_MAG77</strain>
    </source>
</reference>
<protein>
    <submittedName>
        <fullName evidence="1">Uncharacterized protein</fullName>
    </submittedName>
</protein>
<dbReference type="InterPro" id="IPR011009">
    <property type="entry name" value="Kinase-like_dom_sf"/>
</dbReference>
<name>A0A6J4IRK8_9CHLR</name>
<dbReference type="AlphaFoldDB" id="A0A6J4IRK8"/>
<evidence type="ECO:0000313" key="1">
    <source>
        <dbReference type="EMBL" id="CAA9257544.1"/>
    </source>
</evidence>
<dbReference type="SUPFAM" id="SSF56112">
    <property type="entry name" value="Protein kinase-like (PK-like)"/>
    <property type="match status" value="1"/>
</dbReference>
<sequence>MAALAAAIDAEIRDWEDPAVERAIFGTRAPDAIAVAFDTFCAEHLGSRMEAPLFYSSSMGAVAGVRLADGRCVVIKAHQPDQSAAFLSAVQRVQRHLAARAFPFPCPRPLLGPVPVGGGHATVEEYDAGGEYRDAHEPPVRRALARTLARLAEDARPFAGDPALLAAGRACRPPADRLWGKPHSVIFDFEATAAGAEWIDDIARRARQLLEELERDGGAGDVVVGHNDWSMRQMRLAGDTVRVVYDWDSLIAEREPVVVGRAARGFTMTYGTPLDGTVPVAPALVELLSFAREYEAGRGRPFTPGEWRTMGAAAAHGLAYTSRCGHARAPLDGPNAVFPAGSYREALARYGEDLLAPGDRAVWAFRK</sequence>
<proteinExistence type="predicted"/>
<accession>A0A6J4IRK8</accession>
<dbReference type="EMBL" id="CADCTC010000145">
    <property type="protein sequence ID" value="CAA9257544.1"/>
    <property type="molecule type" value="Genomic_DNA"/>
</dbReference>
<organism evidence="1">
    <name type="scientific">uncultured Chloroflexota bacterium</name>
    <dbReference type="NCBI Taxonomy" id="166587"/>
    <lineage>
        <taxon>Bacteria</taxon>
        <taxon>Bacillati</taxon>
        <taxon>Chloroflexota</taxon>
        <taxon>environmental samples</taxon>
    </lineage>
</organism>
<gene>
    <name evidence="1" type="ORF">AVDCRST_MAG77-2409</name>
</gene>